<name>A0A1I0SDT9_9BACT</name>
<dbReference type="RefSeq" id="WP_089903712.1">
    <property type="nucleotide sequence ID" value="NZ_FOJG01000002.1"/>
</dbReference>
<evidence type="ECO:0000259" key="3">
    <source>
        <dbReference type="Pfam" id="PF00561"/>
    </source>
</evidence>
<organism evidence="5 6">
    <name type="scientific">Chitinophaga arvensicola</name>
    <dbReference type="NCBI Taxonomy" id="29529"/>
    <lineage>
        <taxon>Bacteria</taxon>
        <taxon>Pseudomonadati</taxon>
        <taxon>Bacteroidota</taxon>
        <taxon>Chitinophagia</taxon>
        <taxon>Chitinophagales</taxon>
        <taxon>Chitinophagaceae</taxon>
        <taxon>Chitinophaga</taxon>
    </lineage>
</organism>
<keyword evidence="6" id="KW-1185">Reference proteome</keyword>
<keyword evidence="5" id="KW-0378">Hydrolase</keyword>
<evidence type="ECO:0000313" key="5">
    <source>
        <dbReference type="EMBL" id="SEW56344.1"/>
    </source>
</evidence>
<feature type="domain" description="AB hydrolase-1" evidence="3">
    <location>
        <begin position="110"/>
        <end position="244"/>
    </location>
</feature>
<dbReference type="GO" id="GO:0005737">
    <property type="term" value="C:cytoplasm"/>
    <property type="evidence" value="ECO:0007669"/>
    <property type="project" value="InterPro"/>
</dbReference>
<dbReference type="Gene3D" id="3.40.50.1820">
    <property type="entry name" value="alpha/beta hydrolase"/>
    <property type="match status" value="1"/>
</dbReference>
<feature type="chain" id="PRO_5011698274" description="Proline iminopeptidase" evidence="2">
    <location>
        <begin position="21"/>
        <end position="474"/>
    </location>
</feature>
<evidence type="ECO:0000259" key="4">
    <source>
        <dbReference type="Pfam" id="PF08386"/>
    </source>
</evidence>
<evidence type="ECO:0000256" key="2">
    <source>
        <dbReference type="SAM" id="SignalP"/>
    </source>
</evidence>
<keyword evidence="2" id="KW-0732">Signal</keyword>
<protein>
    <recommendedName>
        <fullName evidence="1">Proline iminopeptidase</fullName>
    </recommendedName>
</protein>
<dbReference type="PANTHER" id="PTHR43722:SF1">
    <property type="entry name" value="PROLINE IMINOPEPTIDASE"/>
    <property type="match status" value="1"/>
</dbReference>
<proteinExistence type="predicted"/>
<dbReference type="EMBL" id="FOJG01000002">
    <property type="protein sequence ID" value="SEW56344.1"/>
    <property type="molecule type" value="Genomic_DNA"/>
</dbReference>
<evidence type="ECO:0000313" key="6">
    <source>
        <dbReference type="Proteomes" id="UP000199310"/>
    </source>
</evidence>
<dbReference type="OrthoDB" id="613638at2"/>
<feature type="signal peptide" evidence="2">
    <location>
        <begin position="1"/>
        <end position="20"/>
    </location>
</feature>
<dbReference type="GO" id="GO:0004177">
    <property type="term" value="F:aminopeptidase activity"/>
    <property type="evidence" value="ECO:0007669"/>
    <property type="project" value="UniProtKB-EC"/>
</dbReference>
<dbReference type="GO" id="GO:0006508">
    <property type="term" value="P:proteolysis"/>
    <property type="evidence" value="ECO:0007669"/>
    <property type="project" value="InterPro"/>
</dbReference>
<dbReference type="SUPFAM" id="SSF53474">
    <property type="entry name" value="alpha/beta-Hydrolases"/>
    <property type="match status" value="1"/>
</dbReference>
<dbReference type="PANTHER" id="PTHR43722">
    <property type="entry name" value="PROLINE IMINOPEPTIDASE"/>
    <property type="match status" value="1"/>
</dbReference>
<dbReference type="InterPro" id="IPR013595">
    <property type="entry name" value="Pept_S33_TAP-like_C"/>
</dbReference>
<sequence length="474" mass="52771">MKPAIIALLVLLLIPGSAFAQQPSPHIEPCPCMMKVDPALLSQCGYLVVPENRQHPSTRSIKVPFVYVRKPGADSSKHVTLFTTGGPGYSTIANIDSIGKNSGFLAYGGFIAFDQRGTKKSVPCLDCPEVLAADIRAYKENLSKDSLEAIAATQCRKRLVAQGIDLSAYNTIESAADINDLRKLLHIDSLNLLGVSYSGGLMLTVARNHPEAVRLMILNSPLPGYVRYEEEGLLNMNEALNQVFDNCEKDSSDQTLYGGLRQRFHQYFTAITGKSFTISYQGRNIRYTKNELLDALFNHFNATQLKTVPMVMNDMINGQHTAYVKEILDNVFEDNQPLSHGMRYSVYCSEQIAYAGEAVVKKQAELVPWLAHYDFNNVNHTLCRCWNVTAEPAVVKTPVYSNVPTLIAAGDADPWCRPFYNQFIKRYIPNSQLLVVHNKGHVPGLKVDGVDFISLFMEDPYKKIISPVKDVLVE</sequence>
<dbReference type="Pfam" id="PF00561">
    <property type="entry name" value="Abhydrolase_1"/>
    <property type="match status" value="1"/>
</dbReference>
<dbReference type="InterPro" id="IPR029058">
    <property type="entry name" value="AB_hydrolase_fold"/>
</dbReference>
<feature type="domain" description="Peptidase S33 tripeptidyl aminopeptidase-like C-terminal" evidence="4">
    <location>
        <begin position="381"/>
        <end position="441"/>
    </location>
</feature>
<dbReference type="AlphaFoldDB" id="A0A1I0SDT9"/>
<evidence type="ECO:0000256" key="1">
    <source>
        <dbReference type="ARBA" id="ARBA00021843"/>
    </source>
</evidence>
<dbReference type="Proteomes" id="UP000199310">
    <property type="component" value="Unassembled WGS sequence"/>
</dbReference>
<dbReference type="InterPro" id="IPR005944">
    <property type="entry name" value="Pro_iminopeptidase"/>
</dbReference>
<gene>
    <name evidence="5" type="ORF">SAMN04488122_6634</name>
</gene>
<accession>A0A1I0SDT9</accession>
<dbReference type="InterPro" id="IPR000073">
    <property type="entry name" value="AB_hydrolase_1"/>
</dbReference>
<reference evidence="6" key="1">
    <citation type="submission" date="2016-10" db="EMBL/GenBank/DDBJ databases">
        <authorList>
            <person name="Varghese N."/>
            <person name="Submissions S."/>
        </authorList>
    </citation>
    <scope>NUCLEOTIDE SEQUENCE [LARGE SCALE GENOMIC DNA]</scope>
    <source>
        <strain evidence="6">DSM 3695</strain>
    </source>
</reference>
<dbReference type="STRING" id="29529.SAMN04488122_6634"/>
<dbReference type="Pfam" id="PF08386">
    <property type="entry name" value="Abhydrolase_4"/>
    <property type="match status" value="1"/>
</dbReference>